<evidence type="ECO:0000256" key="1">
    <source>
        <dbReference type="SAM" id="SignalP"/>
    </source>
</evidence>
<evidence type="ECO:0000259" key="2">
    <source>
        <dbReference type="Pfam" id="PF00144"/>
    </source>
</evidence>
<feature type="signal peptide" evidence="1">
    <location>
        <begin position="1"/>
        <end position="25"/>
    </location>
</feature>
<dbReference type="EMBL" id="CP022133">
    <property type="protein sequence ID" value="ASG64896.1"/>
    <property type="molecule type" value="Genomic_DNA"/>
</dbReference>
<organism evidence="3 4">
    <name type="scientific">Idiomarina piscisalsi</name>
    <dbReference type="NCBI Taxonomy" id="1096243"/>
    <lineage>
        <taxon>Bacteria</taxon>
        <taxon>Pseudomonadati</taxon>
        <taxon>Pseudomonadota</taxon>
        <taxon>Gammaproteobacteria</taxon>
        <taxon>Alteromonadales</taxon>
        <taxon>Idiomarinaceae</taxon>
        <taxon>Idiomarina</taxon>
    </lineage>
</organism>
<dbReference type="Gene3D" id="3.40.710.10">
    <property type="entry name" value="DD-peptidase/beta-lactamase superfamily"/>
    <property type="match status" value="1"/>
</dbReference>
<dbReference type="InterPro" id="IPR050491">
    <property type="entry name" value="AmpC-like"/>
</dbReference>
<proteinExistence type="predicted"/>
<dbReference type="Proteomes" id="UP000197717">
    <property type="component" value="Chromosome"/>
</dbReference>
<dbReference type="InterPro" id="IPR001466">
    <property type="entry name" value="Beta-lactam-related"/>
</dbReference>
<evidence type="ECO:0000313" key="3">
    <source>
        <dbReference type="EMBL" id="ASG64896.1"/>
    </source>
</evidence>
<feature type="chain" id="PRO_5046851723" description="Beta-lactamase-related domain-containing protein" evidence="1">
    <location>
        <begin position="26"/>
        <end position="475"/>
    </location>
</feature>
<dbReference type="Pfam" id="PF00144">
    <property type="entry name" value="Beta-lactamase"/>
    <property type="match status" value="1"/>
</dbReference>
<dbReference type="RefSeq" id="WP_088767349.1">
    <property type="nucleotide sequence ID" value="NZ_CP022133.1"/>
</dbReference>
<evidence type="ECO:0000313" key="4">
    <source>
        <dbReference type="Proteomes" id="UP000197717"/>
    </source>
</evidence>
<accession>A0ABN5AQD3</accession>
<name>A0ABN5AQD3_9GAMM</name>
<keyword evidence="1" id="KW-0732">Signal</keyword>
<gene>
    <name evidence="3" type="ORF">CEW91_01405</name>
</gene>
<dbReference type="InterPro" id="IPR012338">
    <property type="entry name" value="Beta-lactam/transpept-like"/>
</dbReference>
<feature type="domain" description="Beta-lactamase-related" evidence="2">
    <location>
        <begin position="237"/>
        <end position="461"/>
    </location>
</feature>
<reference evidence="3 4" key="1">
    <citation type="submission" date="2017-06" db="EMBL/GenBank/DDBJ databases">
        <title>Complete genome sequence of Idiomarina piscisalsi strain 10PY1A isolated from soil of Soudi Arabia.</title>
        <authorList>
            <person name="Kim M.-C."/>
            <person name="Jung B.K."/>
            <person name="Budiyanto F."/>
            <person name="Nzila A."/>
            <person name="Shin J.-H."/>
        </authorList>
    </citation>
    <scope>NUCLEOTIDE SEQUENCE [LARGE SCALE GENOMIC DNA]</scope>
    <source>
        <strain evidence="3 4">10PY1A</strain>
    </source>
</reference>
<dbReference type="PANTHER" id="PTHR46825:SF9">
    <property type="entry name" value="BETA-LACTAMASE-RELATED DOMAIN-CONTAINING PROTEIN"/>
    <property type="match status" value="1"/>
</dbReference>
<dbReference type="SUPFAM" id="SSF56601">
    <property type="entry name" value="beta-lactamase/transpeptidase-like"/>
    <property type="match status" value="1"/>
</dbReference>
<protein>
    <recommendedName>
        <fullName evidence="2">Beta-lactamase-related domain-containing protein</fullName>
    </recommendedName>
</protein>
<keyword evidence="4" id="KW-1185">Reference proteome</keyword>
<sequence>MKTLTQWVLGSFIAVAALCHPTSYASQYDSELNGMWRGELEIQDGVSLTIGLLIKDGQLTLDSPNQGMFEHKPTEFSMTGNTVSFSDKSLNASYEGQLNGGTLEGTFKQGKSFNLDMHKLTESDKARLKYEATYTGNLTVSENSALPLRLNVAVVHDGYIGTLDSPAQQSYGIPLTELVINDSELSFKSPMLQASFSGELTEDGYAGTFTQGKDFPLTLKKLEAGAEQANADAPELGEHGASVVVITPDKIEKQFYGDHDDNTLYEIGSVTKTMVGYLLAEAATNDNLDLNTSINEFWSKAPTEVTLKELAVHHSGLPRLPANLFDEADQSDPYAHFDDSMLASSLTSTSVGEKAYEYSNFGYGVLAETLAKHSDTSFSDLLHARIFEPFGMTDSYVALNSDYQPESLAAGHNVLGEAVPHWHFKSLAGAGAVVSTPNDMARYIQTVMGKSANDNKVVSTLLTPGKLSKAAANKP</sequence>
<dbReference type="PANTHER" id="PTHR46825">
    <property type="entry name" value="D-ALANYL-D-ALANINE-CARBOXYPEPTIDASE/ENDOPEPTIDASE AMPH"/>
    <property type="match status" value="1"/>
</dbReference>